<keyword evidence="3" id="KW-1185">Reference proteome</keyword>
<dbReference type="InterPro" id="IPR001680">
    <property type="entry name" value="WD40_rpt"/>
</dbReference>
<accession>A0A8S1RSR2</accession>
<evidence type="ECO:0000313" key="3">
    <source>
        <dbReference type="Proteomes" id="UP000692954"/>
    </source>
</evidence>
<organism evidence="2 3">
    <name type="scientific">Paramecium sonneborni</name>
    <dbReference type="NCBI Taxonomy" id="65129"/>
    <lineage>
        <taxon>Eukaryota</taxon>
        <taxon>Sar</taxon>
        <taxon>Alveolata</taxon>
        <taxon>Ciliophora</taxon>
        <taxon>Intramacronucleata</taxon>
        <taxon>Oligohymenophorea</taxon>
        <taxon>Peniculida</taxon>
        <taxon>Parameciidae</taxon>
        <taxon>Paramecium</taxon>
    </lineage>
</organism>
<dbReference type="PANTHER" id="PTHR19920">
    <property type="entry name" value="WD40 PROTEIN CIAO1"/>
    <property type="match status" value="1"/>
</dbReference>
<comment type="caution">
    <text evidence="2">The sequence shown here is derived from an EMBL/GenBank/DDBJ whole genome shotgun (WGS) entry which is preliminary data.</text>
</comment>
<dbReference type="AlphaFoldDB" id="A0A8S1RSR2"/>
<dbReference type="FunFam" id="2.130.10.10:FF:001434">
    <property type="entry name" value="Uncharacterized protein"/>
    <property type="match status" value="1"/>
</dbReference>
<protein>
    <submittedName>
        <fullName evidence="2">Uncharacterized protein</fullName>
    </submittedName>
</protein>
<dbReference type="PROSITE" id="PS50082">
    <property type="entry name" value="WD_REPEATS_2"/>
    <property type="match status" value="2"/>
</dbReference>
<dbReference type="SMART" id="SM00320">
    <property type="entry name" value="WD40"/>
    <property type="match status" value="4"/>
</dbReference>
<proteinExistence type="predicted"/>
<dbReference type="PROSITE" id="PS50294">
    <property type="entry name" value="WD_REPEATS_REGION"/>
    <property type="match status" value="2"/>
</dbReference>
<dbReference type="GO" id="GO:0097361">
    <property type="term" value="C:cytosolic [4Fe-4S] assembly targeting complex"/>
    <property type="evidence" value="ECO:0007669"/>
    <property type="project" value="TreeGrafter"/>
</dbReference>
<dbReference type="PANTHER" id="PTHR19920:SF0">
    <property type="entry name" value="CYTOSOLIC IRON-SULFUR PROTEIN ASSEMBLY PROTEIN CIAO1-RELATED"/>
    <property type="match status" value="1"/>
</dbReference>
<dbReference type="EMBL" id="CAJJDN010000283">
    <property type="protein sequence ID" value="CAD8130380.1"/>
    <property type="molecule type" value="Genomic_DNA"/>
</dbReference>
<feature type="repeat" description="WD" evidence="1">
    <location>
        <begin position="230"/>
        <end position="264"/>
    </location>
</feature>
<feature type="repeat" description="WD" evidence="1">
    <location>
        <begin position="275"/>
        <end position="306"/>
    </location>
</feature>
<reference evidence="2" key="1">
    <citation type="submission" date="2021-01" db="EMBL/GenBank/DDBJ databases">
        <authorList>
            <consortium name="Genoscope - CEA"/>
            <person name="William W."/>
        </authorList>
    </citation>
    <scope>NUCLEOTIDE SEQUENCE</scope>
</reference>
<dbReference type="Proteomes" id="UP000692954">
    <property type="component" value="Unassembled WGS sequence"/>
</dbReference>
<keyword evidence="1" id="KW-0853">WD repeat</keyword>
<name>A0A8S1RSR2_9CILI</name>
<sequence>MDIRCTQANHRNQQIIGCCIDSLCSNQRPYCNSCLPSHGQHINKIKSLELLDEWILQRVHEAQNVQKNVQECQLSLNSLLNLFIPYYNFNIQQFSQIGLSQIDNIIKGLCQLEICEEILFKQLKQSIEQIKYIIDKIFKKKKDQKTKCNQQIQNSEKKQFVFEQSEHKSRIQANQKNFTLDFINHNSIKQGDVCKAIAFNKDQTIVLAGCNKDIKVFEHQQGKLKQIQLLSEHKNNIYTLNFMENTNDFLSGSQDKSIIIWQVSGNNQWSCQQILNGHSSSIFCLLLNNTDDLIISGSQDKTIKFWIKQKQWLCQQTMTDHSSHIYSLSLNQQQNKLISCSNDSQILVIEQSNLDKQWSVTQKIKVDQFGCRLCIIDDHSFTFQPYCKEQMYVYELDSNTKQYRKSKEITVQCDQSGCDCFFPQQYLKEKCLLVNKNGRHVNLIRRKENGDFIIQQSIEFANYQIYGRLSGDGQYLITWDNQSKEIQLKKFKNL</sequence>
<evidence type="ECO:0000313" key="2">
    <source>
        <dbReference type="EMBL" id="CAD8130380.1"/>
    </source>
</evidence>
<dbReference type="OrthoDB" id="307942at2759"/>
<evidence type="ECO:0000256" key="1">
    <source>
        <dbReference type="PROSITE-ProRule" id="PRU00221"/>
    </source>
</evidence>
<gene>
    <name evidence="2" type="ORF">PSON_ATCC_30995.1.T2830009</name>
</gene>
<dbReference type="Pfam" id="PF00400">
    <property type="entry name" value="WD40"/>
    <property type="match status" value="3"/>
</dbReference>
<dbReference type="GO" id="GO:0016226">
    <property type="term" value="P:iron-sulfur cluster assembly"/>
    <property type="evidence" value="ECO:0007669"/>
    <property type="project" value="TreeGrafter"/>
</dbReference>